<accession>A0ACC1TAS9</accession>
<protein>
    <submittedName>
        <fullName evidence="1">Uncharacterized protein</fullName>
    </submittedName>
</protein>
<dbReference type="Proteomes" id="UP001148662">
    <property type="component" value="Unassembled WGS sequence"/>
</dbReference>
<gene>
    <name evidence="1" type="ORF">NM688_g1726</name>
</gene>
<reference evidence="1" key="1">
    <citation type="submission" date="2022-07" db="EMBL/GenBank/DDBJ databases">
        <title>Genome Sequence of Phlebia brevispora.</title>
        <authorList>
            <person name="Buettner E."/>
        </authorList>
    </citation>
    <scope>NUCLEOTIDE SEQUENCE</scope>
    <source>
        <strain evidence="1">MPL23</strain>
    </source>
</reference>
<proteinExistence type="predicted"/>
<sequence length="761" mass="84616">MPCSSRDGFESILLSIARPRRSVSVFVISNQGVEEWRLYDIAAVFPLILQVSLVLFFVGLCFFTASVHSSIGTTSVVLVSAWAAFIVFAILVPQSSPRCPFKITSLVTIFNFVRPRLYHLLQSSMQVTTSSRRMSEDSADLTFMRSLTPYALQEDSASREEAVQTSDANDLIILRNVDAIFLDDDLLTMIRGALRRRRPPGCEAFRFVVSILQHRMNIPLQQMDGQLGVVPWPWTLSYSACVSLINVLADSLLLDSSLHTYLETWELDLTDNWFRNAVVLIFKLTSPQNATPNTVTSLFRLMLTHPGKNYTLFDLIASQFSSDEGRDGSLVLAHTFASIIEVLKMYEINAAGWALQCIAYDYFRASQHPLFDPDIPLGSILITCVVPHASDDPPSSESVLFVEVAAALLHGLTTPDNPSNNMRAFGRWCTTLLELTIAAIQGFSMPPGLDLRIAHIHGGVGLDRLLSALFLTPGLDHACLEFYSVHFHFLLTEQARAFLLNPVQDDNLSRESIVSILSTCESFFKITFDSDTALDLAVILSLCNLIHRLSYTVRDRDVNKLWHSTFSSIANCAKKFHALPSQLHACQHGQDDPHTVSHSDVCRAAHANLRFLEEIAIDGQPTWHSVVHSPDPAEEAEAYSLWLRSFNITLSRVPDELISVLRWAVCPAHRAEHGCKFWRIRRLEEMESQTGLSLDIRYSDATTSKATAESVVSPHAEMAVHGSFSPESSIVLPEPEIPTRDSGDPAAGLFVQGVHAQLHAL</sequence>
<dbReference type="EMBL" id="JANHOG010000195">
    <property type="protein sequence ID" value="KAJ3556976.1"/>
    <property type="molecule type" value="Genomic_DNA"/>
</dbReference>
<name>A0ACC1TAS9_9APHY</name>
<keyword evidence="2" id="KW-1185">Reference proteome</keyword>
<comment type="caution">
    <text evidence="1">The sequence shown here is derived from an EMBL/GenBank/DDBJ whole genome shotgun (WGS) entry which is preliminary data.</text>
</comment>
<evidence type="ECO:0000313" key="2">
    <source>
        <dbReference type="Proteomes" id="UP001148662"/>
    </source>
</evidence>
<organism evidence="1 2">
    <name type="scientific">Phlebia brevispora</name>
    <dbReference type="NCBI Taxonomy" id="194682"/>
    <lineage>
        <taxon>Eukaryota</taxon>
        <taxon>Fungi</taxon>
        <taxon>Dikarya</taxon>
        <taxon>Basidiomycota</taxon>
        <taxon>Agaricomycotina</taxon>
        <taxon>Agaricomycetes</taxon>
        <taxon>Polyporales</taxon>
        <taxon>Meruliaceae</taxon>
        <taxon>Phlebia</taxon>
    </lineage>
</organism>
<evidence type="ECO:0000313" key="1">
    <source>
        <dbReference type="EMBL" id="KAJ3556976.1"/>
    </source>
</evidence>